<keyword evidence="10" id="KW-0732">Signal</keyword>
<keyword evidence="5 9" id="KW-0560">Oxidoreductase</keyword>
<dbReference type="PANTHER" id="PTHR47955:SF8">
    <property type="entry name" value="CYTOCHROME P450 71D11-LIKE"/>
    <property type="match status" value="1"/>
</dbReference>
<accession>A0A0S3QPU4</accession>
<reference evidence="11" key="1">
    <citation type="journal article" date="2016" name="J. Exp. Bot.">
        <title>Cytochrome P450 CYP71BE5 in grapevine (Vitis vinifera) catalyzes the formation of the spicy aroma compound (-)-rotundone.</title>
        <authorList>
            <person name="Takase H."/>
            <person name="Sasaki K."/>
            <person name="Shinmori H."/>
            <person name="Shinohara A."/>
            <person name="Mochizuki C."/>
            <person name="Kobayashi H."/>
            <person name="Ikoma G."/>
            <person name="Saito H."/>
            <person name="Matsuo H."/>
            <person name="Suzuki S."/>
            <person name="Takata R."/>
        </authorList>
    </citation>
    <scope>NUCLEOTIDE SEQUENCE</scope>
    <source>
        <tissue evidence="11">Grape skin</tissue>
    </source>
</reference>
<protein>
    <submittedName>
        <fullName evidence="11">Sesquiterpene oxidase</fullName>
    </submittedName>
</protein>
<keyword evidence="4 8" id="KW-0479">Metal-binding</keyword>
<keyword evidence="6 8" id="KW-0408">Iron</keyword>
<dbReference type="Pfam" id="PF00067">
    <property type="entry name" value="p450"/>
    <property type="match status" value="1"/>
</dbReference>
<dbReference type="EMBL" id="LC055500">
    <property type="protein sequence ID" value="BAT70339.1"/>
    <property type="molecule type" value="mRNA"/>
</dbReference>
<keyword evidence="3 8" id="KW-0349">Heme</keyword>
<comment type="similarity">
    <text evidence="2 9">Belongs to the cytochrome P450 family.</text>
</comment>
<dbReference type="CDD" id="cd11072">
    <property type="entry name" value="CYP71-like"/>
    <property type="match status" value="1"/>
</dbReference>
<feature type="signal peptide" evidence="10">
    <location>
        <begin position="1"/>
        <end position="23"/>
    </location>
</feature>
<evidence type="ECO:0000256" key="10">
    <source>
        <dbReference type="SAM" id="SignalP"/>
    </source>
</evidence>
<evidence type="ECO:0000256" key="6">
    <source>
        <dbReference type="ARBA" id="ARBA00023004"/>
    </source>
</evidence>
<dbReference type="InterPro" id="IPR002401">
    <property type="entry name" value="Cyt_P450_E_grp-I"/>
</dbReference>
<evidence type="ECO:0000256" key="4">
    <source>
        <dbReference type="ARBA" id="ARBA00022723"/>
    </source>
</evidence>
<dbReference type="SUPFAM" id="SSF48264">
    <property type="entry name" value="Cytochrome P450"/>
    <property type="match status" value="1"/>
</dbReference>
<comment type="cofactor">
    <cofactor evidence="1 8">
        <name>heme</name>
        <dbReference type="ChEBI" id="CHEBI:30413"/>
    </cofactor>
</comment>
<dbReference type="PRINTS" id="PR00385">
    <property type="entry name" value="P450"/>
</dbReference>
<dbReference type="GO" id="GO:0005506">
    <property type="term" value="F:iron ion binding"/>
    <property type="evidence" value="ECO:0007669"/>
    <property type="project" value="InterPro"/>
</dbReference>
<dbReference type="FunFam" id="1.10.630.10:FF:000008">
    <property type="entry name" value="Cytochrome P450 71D8"/>
    <property type="match status" value="1"/>
</dbReference>
<dbReference type="AlphaFoldDB" id="A0A0S3QPU4"/>
<dbReference type="GO" id="GO:0016705">
    <property type="term" value="F:oxidoreductase activity, acting on paired donors, with incorporation or reduction of molecular oxygen"/>
    <property type="evidence" value="ECO:0007669"/>
    <property type="project" value="InterPro"/>
</dbReference>
<feature type="binding site" description="axial binding residue" evidence="8">
    <location>
        <position position="441"/>
    </location>
    <ligand>
        <name>heme</name>
        <dbReference type="ChEBI" id="CHEBI:30413"/>
    </ligand>
    <ligandPart>
        <name>Fe</name>
        <dbReference type="ChEBI" id="CHEBI:18248"/>
    </ligandPart>
</feature>
<evidence type="ECO:0000256" key="3">
    <source>
        <dbReference type="ARBA" id="ARBA00022617"/>
    </source>
</evidence>
<dbReference type="ExpressionAtlas" id="A0A0S3QPU4">
    <property type="expression patterns" value="baseline and differential"/>
</dbReference>
<keyword evidence="7 9" id="KW-0503">Monooxygenase</keyword>
<evidence type="ECO:0000256" key="1">
    <source>
        <dbReference type="ARBA" id="ARBA00001971"/>
    </source>
</evidence>
<dbReference type="InterPro" id="IPR017972">
    <property type="entry name" value="Cyt_P450_CS"/>
</dbReference>
<evidence type="ECO:0000256" key="2">
    <source>
        <dbReference type="ARBA" id="ARBA00010617"/>
    </source>
</evidence>
<dbReference type="InterPro" id="IPR036396">
    <property type="entry name" value="Cyt_P450_sf"/>
</dbReference>
<dbReference type="PROSITE" id="PS00086">
    <property type="entry name" value="CYTOCHROME_P450"/>
    <property type="match status" value="1"/>
</dbReference>
<name>A0A0S3QPU4_VITVI</name>
<sequence>MEFPSSFLFPFLLFLFILFKVSKKSKPQISIPKRPPGPWKLPLIGNLHQLVGSLPHHSLRDLAKKYGPLMHLQLGQVSMLVVSSPEIAKEVMKTHDINFAQRPHLLATRIATYDSTDVAFSPYGDYWRQLRKICVVELLSAKRVKSFQVIRKEEVSKLIRIINSSSRFPINLRDRISAFTYSVISRAALGKECKDHDPLTAALGEITKLASGFCLADLYPSVKWIPLVSGVRHKLEKVQQRIDGILQIVVDEHRERMKTTTGKLEEEKDLVDVLLKLQQDGDLELPLTDDNIKAVILDIFGGGGDTVSTAVEWTMAEMMKNPEVMKKAQAEVRRVFDGKGNVDEAGIDELKFLKAVISETLRLHPPFPLLLPRECREKCKINGYEVPVKTRVVINAWAIGRYPDCWTEAERFYPERFLDSSIDYKGADFGFIPFGSGRRICPGILFGIPVIELPLAQLLFHFDWKLPNGMRPEDLDMTEVHGLAVRKKHNLHLIPIPYSPLTVG</sequence>
<dbReference type="GO" id="GO:0020037">
    <property type="term" value="F:heme binding"/>
    <property type="evidence" value="ECO:0007669"/>
    <property type="project" value="InterPro"/>
</dbReference>
<dbReference type="GO" id="GO:0004497">
    <property type="term" value="F:monooxygenase activity"/>
    <property type="evidence" value="ECO:0007669"/>
    <property type="project" value="UniProtKB-KW"/>
</dbReference>
<dbReference type="PANTHER" id="PTHR47955">
    <property type="entry name" value="CYTOCHROME P450 FAMILY 71 PROTEIN"/>
    <property type="match status" value="1"/>
</dbReference>
<dbReference type="Gene3D" id="1.10.630.10">
    <property type="entry name" value="Cytochrome P450"/>
    <property type="match status" value="1"/>
</dbReference>
<evidence type="ECO:0000313" key="11">
    <source>
        <dbReference type="EMBL" id="BAT70339.1"/>
    </source>
</evidence>
<gene>
    <name evidence="11" type="primary">CYP71BE1</name>
</gene>
<evidence type="ECO:0000256" key="5">
    <source>
        <dbReference type="ARBA" id="ARBA00023002"/>
    </source>
</evidence>
<dbReference type="InterPro" id="IPR001128">
    <property type="entry name" value="Cyt_P450"/>
</dbReference>
<evidence type="ECO:0000256" key="8">
    <source>
        <dbReference type="PIRSR" id="PIRSR602401-1"/>
    </source>
</evidence>
<organism evidence="11">
    <name type="scientific">Vitis vinifera</name>
    <name type="common">Grape</name>
    <dbReference type="NCBI Taxonomy" id="29760"/>
    <lineage>
        <taxon>Eukaryota</taxon>
        <taxon>Viridiplantae</taxon>
        <taxon>Streptophyta</taxon>
        <taxon>Embryophyta</taxon>
        <taxon>Tracheophyta</taxon>
        <taxon>Spermatophyta</taxon>
        <taxon>Magnoliopsida</taxon>
        <taxon>eudicotyledons</taxon>
        <taxon>Gunneridae</taxon>
        <taxon>Pentapetalae</taxon>
        <taxon>rosids</taxon>
        <taxon>Vitales</taxon>
        <taxon>Vitaceae</taxon>
        <taxon>Viteae</taxon>
        <taxon>Vitis</taxon>
    </lineage>
</organism>
<feature type="chain" id="PRO_5006616345" evidence="10">
    <location>
        <begin position="24"/>
        <end position="504"/>
    </location>
</feature>
<dbReference type="PRINTS" id="PR00463">
    <property type="entry name" value="EP450I"/>
</dbReference>
<evidence type="ECO:0000256" key="9">
    <source>
        <dbReference type="RuleBase" id="RU000461"/>
    </source>
</evidence>
<evidence type="ECO:0000256" key="7">
    <source>
        <dbReference type="ARBA" id="ARBA00023033"/>
    </source>
</evidence>
<proteinExistence type="evidence at transcript level"/>